<feature type="compositionally biased region" description="Polar residues" evidence="4">
    <location>
        <begin position="612"/>
        <end position="625"/>
    </location>
</feature>
<feature type="region of interest" description="Disordered" evidence="4">
    <location>
        <begin position="604"/>
        <end position="625"/>
    </location>
</feature>
<dbReference type="Proteomes" id="UP000488299">
    <property type="component" value="Unassembled WGS sequence"/>
</dbReference>
<evidence type="ECO:0000256" key="4">
    <source>
        <dbReference type="SAM" id="MobiDB-lite"/>
    </source>
</evidence>
<dbReference type="InterPro" id="IPR003661">
    <property type="entry name" value="HisK_dim/P_dom"/>
</dbReference>
<dbReference type="SMART" id="SM00388">
    <property type="entry name" value="HisKA"/>
    <property type="match status" value="1"/>
</dbReference>
<keyword evidence="5" id="KW-0472">Membrane</keyword>
<feature type="transmembrane region" description="Helical" evidence="5">
    <location>
        <begin position="186"/>
        <end position="207"/>
    </location>
</feature>
<evidence type="ECO:0000256" key="3">
    <source>
        <dbReference type="ARBA" id="ARBA00022553"/>
    </source>
</evidence>
<keyword evidence="5" id="KW-0812">Transmembrane</keyword>
<organism evidence="8 9">
    <name type="scientific">Rudanella paleaurantiibacter</name>
    <dbReference type="NCBI Taxonomy" id="2614655"/>
    <lineage>
        <taxon>Bacteria</taxon>
        <taxon>Pseudomonadati</taxon>
        <taxon>Bacteroidota</taxon>
        <taxon>Cytophagia</taxon>
        <taxon>Cytophagales</taxon>
        <taxon>Cytophagaceae</taxon>
        <taxon>Rudanella</taxon>
    </lineage>
</organism>
<dbReference type="Gene3D" id="2.60.40.2380">
    <property type="match status" value="1"/>
</dbReference>
<proteinExistence type="predicted"/>
<comment type="caution">
    <text evidence="8">The sequence shown here is derived from an EMBL/GenBank/DDBJ whole genome shotgun (WGS) entry which is preliminary data.</text>
</comment>
<dbReference type="PRINTS" id="PR00344">
    <property type="entry name" value="BCTRLSENSOR"/>
</dbReference>
<feature type="transmembrane region" description="Helical" evidence="5">
    <location>
        <begin position="313"/>
        <end position="334"/>
    </location>
</feature>
<dbReference type="Pfam" id="PF02518">
    <property type="entry name" value="HATPase_c"/>
    <property type="match status" value="1"/>
</dbReference>
<dbReference type="Pfam" id="PF07696">
    <property type="entry name" value="7TMR-DISMED2"/>
    <property type="match status" value="1"/>
</dbReference>
<feature type="transmembrane region" description="Helical" evidence="5">
    <location>
        <begin position="341"/>
        <end position="362"/>
    </location>
</feature>
<feature type="transmembrane region" description="Helical" evidence="5">
    <location>
        <begin position="250"/>
        <end position="269"/>
    </location>
</feature>
<feature type="chain" id="PRO_5029689231" description="histidine kinase" evidence="6">
    <location>
        <begin position="25"/>
        <end position="705"/>
    </location>
</feature>
<dbReference type="InterPro" id="IPR011623">
    <property type="entry name" value="7TMR_DISM_rcpt_extracell_dom1"/>
</dbReference>
<feature type="transmembrane region" description="Helical" evidence="5">
    <location>
        <begin position="281"/>
        <end position="301"/>
    </location>
</feature>
<feature type="signal peptide" evidence="6">
    <location>
        <begin position="1"/>
        <end position="24"/>
    </location>
</feature>
<dbReference type="Gene3D" id="1.10.287.130">
    <property type="match status" value="1"/>
</dbReference>
<dbReference type="Pfam" id="PF00512">
    <property type="entry name" value="HisKA"/>
    <property type="match status" value="1"/>
</dbReference>
<comment type="catalytic activity">
    <reaction evidence="1">
        <text>ATP + protein L-histidine = ADP + protein N-phospho-L-histidine.</text>
        <dbReference type="EC" id="2.7.13.3"/>
    </reaction>
</comment>
<dbReference type="InterPro" id="IPR011622">
    <property type="entry name" value="7TMR_DISM_rcpt_extracell_dom2"/>
</dbReference>
<dbReference type="PANTHER" id="PTHR43065:SF42">
    <property type="entry name" value="TWO-COMPONENT SENSOR PPRA"/>
    <property type="match status" value="1"/>
</dbReference>
<evidence type="ECO:0000313" key="8">
    <source>
        <dbReference type="EMBL" id="KAB7729237.1"/>
    </source>
</evidence>
<name>A0A7J5TXD2_9BACT</name>
<dbReference type="PANTHER" id="PTHR43065">
    <property type="entry name" value="SENSOR HISTIDINE KINASE"/>
    <property type="match status" value="1"/>
</dbReference>
<dbReference type="InterPro" id="IPR036097">
    <property type="entry name" value="HisK_dim/P_sf"/>
</dbReference>
<dbReference type="SMART" id="SM00387">
    <property type="entry name" value="HATPase_c"/>
    <property type="match status" value="1"/>
</dbReference>
<dbReference type="GO" id="GO:0000155">
    <property type="term" value="F:phosphorelay sensor kinase activity"/>
    <property type="evidence" value="ECO:0007669"/>
    <property type="project" value="InterPro"/>
</dbReference>
<dbReference type="InterPro" id="IPR005467">
    <property type="entry name" value="His_kinase_dom"/>
</dbReference>
<feature type="transmembrane region" description="Helical" evidence="5">
    <location>
        <begin position="214"/>
        <end position="230"/>
    </location>
</feature>
<accession>A0A7J5TXD2</accession>
<keyword evidence="9" id="KW-1185">Reference proteome</keyword>
<dbReference type="InterPro" id="IPR003594">
    <property type="entry name" value="HATPase_dom"/>
</dbReference>
<dbReference type="InterPro" id="IPR036890">
    <property type="entry name" value="HATPase_C_sf"/>
</dbReference>
<evidence type="ECO:0000313" key="9">
    <source>
        <dbReference type="Proteomes" id="UP000488299"/>
    </source>
</evidence>
<evidence type="ECO:0000256" key="1">
    <source>
        <dbReference type="ARBA" id="ARBA00000085"/>
    </source>
</evidence>
<evidence type="ECO:0000256" key="2">
    <source>
        <dbReference type="ARBA" id="ARBA00012438"/>
    </source>
</evidence>
<dbReference type="Gene3D" id="3.30.565.10">
    <property type="entry name" value="Histidine kinase-like ATPase, C-terminal domain"/>
    <property type="match status" value="1"/>
</dbReference>
<dbReference type="Pfam" id="PF07695">
    <property type="entry name" value="7TMR-DISM_7TM"/>
    <property type="match status" value="1"/>
</dbReference>
<gene>
    <name evidence="8" type="ORF">F5984_16510</name>
</gene>
<keyword evidence="6" id="KW-0732">Signal</keyword>
<keyword evidence="5" id="KW-1133">Transmembrane helix</keyword>
<dbReference type="AlphaFoldDB" id="A0A7J5TXD2"/>
<evidence type="ECO:0000256" key="6">
    <source>
        <dbReference type="SAM" id="SignalP"/>
    </source>
</evidence>
<dbReference type="EMBL" id="WELI01000006">
    <property type="protein sequence ID" value="KAB7729237.1"/>
    <property type="molecule type" value="Genomic_DNA"/>
</dbReference>
<protein>
    <recommendedName>
        <fullName evidence="2">histidine kinase</fullName>
        <ecNumber evidence="2">2.7.13.3</ecNumber>
    </recommendedName>
</protein>
<dbReference type="CDD" id="cd00082">
    <property type="entry name" value="HisKA"/>
    <property type="match status" value="1"/>
</dbReference>
<evidence type="ECO:0000256" key="5">
    <source>
        <dbReference type="SAM" id="Phobius"/>
    </source>
</evidence>
<dbReference type="EC" id="2.7.13.3" evidence="2"/>
<dbReference type="SUPFAM" id="SSF47384">
    <property type="entry name" value="Homodimeric domain of signal transducing histidine kinase"/>
    <property type="match status" value="1"/>
</dbReference>
<feature type="domain" description="Histidine kinase" evidence="7">
    <location>
        <begin position="459"/>
        <end position="705"/>
    </location>
</feature>
<evidence type="ECO:0000259" key="7">
    <source>
        <dbReference type="PROSITE" id="PS50109"/>
    </source>
</evidence>
<feature type="transmembrane region" description="Helical" evidence="5">
    <location>
        <begin position="374"/>
        <end position="392"/>
    </location>
</feature>
<keyword evidence="3" id="KW-0597">Phosphoprotein</keyword>
<reference evidence="8 9" key="1">
    <citation type="submission" date="2019-10" db="EMBL/GenBank/DDBJ databases">
        <title>Rudanella paleaurantiibacter sp. nov., isolated from sludge.</title>
        <authorList>
            <person name="Xu S.Q."/>
        </authorList>
    </citation>
    <scope>NUCLEOTIDE SEQUENCE [LARGE SCALE GENOMIC DNA]</scope>
    <source>
        <strain evidence="8 9">HX-22-17</strain>
    </source>
</reference>
<sequence>MPIYCRPVSLLATLFCLLCHTLYAQPIVLNNPNQTYFIFENCAAFHVKPEQKITLDSLLLHPDKYPFSPITQKTIQADANQAYWFRVQLHNPTSYNYFLRFFYASDMLVKMYEVDSNRHVQTGQIDFHGASTPDLFQRGQSILPLKIEQGQTHTLYFFVPHMGIPKLHMGVMSSLNLAKHVHYDDLLNGLGNGFLVIVAIYCLILSIRLRDRDNLLFALSAVLSLTVVLSTRGTLLEWPGQWPITLRDNYGIHVAISSLLNLLFTFSLLQLKQQTHWLYRIGVGLCLLIVFFMVVVLSIRLSGQDDRALQTLLGSLSAFASVLFNIVASLIIAVKGYRPGLFYAIGQTVFTISTTLFVASLYGALPFTFWHRNGTVVGTFVQTVFFILGLTYKVNLLKKNHEESIREQLRLTQENQHLVENQNRVLEEKVEQRTAELKASQAQLIQKEKLASLGELTAGIAHEIQNPLNFVNNFSEVSTELVQELKEEAQAGRTDDVLAIADDLTQNLQKITHHGKRAGSIVRGMLEHSRASTGEKQSTNLNALADEYLRLAYHGLRAKDKGFNCTIQTDFAPTLPPVDAVAQDIGRVLLNLFNNAFYAVHERGRNPGGLPNVQNSNSYSPTVRVSTRSEPGKVVICVRDNGTGIPDGIREKIFQPFFTTKPTGEGTGLGLSLSYDIITLGHGGSIIVDSQQGKGTEFIIELPVP</sequence>
<dbReference type="PROSITE" id="PS50109">
    <property type="entry name" value="HIS_KIN"/>
    <property type="match status" value="1"/>
</dbReference>
<dbReference type="InterPro" id="IPR004358">
    <property type="entry name" value="Sig_transdc_His_kin-like_C"/>
</dbReference>
<dbReference type="SUPFAM" id="SSF55874">
    <property type="entry name" value="ATPase domain of HSP90 chaperone/DNA topoisomerase II/histidine kinase"/>
    <property type="match status" value="1"/>
</dbReference>